<keyword evidence="3" id="KW-1185">Reference proteome</keyword>
<evidence type="ECO:0000313" key="2">
    <source>
        <dbReference type="EMBL" id="AKE51525.1"/>
    </source>
</evidence>
<evidence type="ECO:0000313" key="3">
    <source>
        <dbReference type="Proteomes" id="UP000034071"/>
    </source>
</evidence>
<name>A0A0F6TQ55_9GAMM</name>
<dbReference type="STRING" id="914150.TQ33_0544"/>
<feature type="transmembrane region" description="Helical" evidence="1">
    <location>
        <begin position="212"/>
        <end position="232"/>
    </location>
</feature>
<feature type="transmembrane region" description="Helical" evidence="1">
    <location>
        <begin position="139"/>
        <end position="162"/>
    </location>
</feature>
<dbReference type="AlphaFoldDB" id="A0A0F6TQ55"/>
<keyword evidence="1" id="KW-0812">Transmembrane</keyword>
<organism evidence="2 3">
    <name type="scientific">Kangiella geojedonensis</name>
    <dbReference type="NCBI Taxonomy" id="914150"/>
    <lineage>
        <taxon>Bacteria</taxon>
        <taxon>Pseudomonadati</taxon>
        <taxon>Pseudomonadota</taxon>
        <taxon>Gammaproteobacteria</taxon>
        <taxon>Kangiellales</taxon>
        <taxon>Kangiellaceae</taxon>
        <taxon>Kangiella</taxon>
    </lineage>
</organism>
<keyword evidence="1" id="KW-0472">Membrane</keyword>
<feature type="transmembrane region" description="Helical" evidence="1">
    <location>
        <begin position="182"/>
        <end position="205"/>
    </location>
</feature>
<dbReference type="HOGENOM" id="CLU_811129_0_0_6"/>
<reference evidence="2 3" key="1">
    <citation type="submission" date="2015-02" db="EMBL/GenBank/DDBJ databases">
        <title>Complete genome sequence of Kangiella geojedonensis strain YCS-5T.</title>
        <authorList>
            <person name="Kim K.M."/>
        </authorList>
    </citation>
    <scope>NUCLEOTIDE SEQUENCE [LARGE SCALE GENOMIC DNA]</scope>
    <source>
        <strain evidence="2 3">YCS-5</strain>
    </source>
</reference>
<accession>A0A0F6TQ55</accession>
<gene>
    <name evidence="2" type="ORF">TQ33_0544</name>
</gene>
<sequence length="319" mass="35755">MNTFVTLLKREYWESKTSFVWVPLVITGITLFTAVLGLIIVSTGNIETVEYGSHDLGSLFKLYDVSVDSDIKAFATQSALYSGVYTYYFVLAIVGFFYCLGALYDDRKDKSILFWKSMPVSDSQTVLSKLVSVTVVAPLLYWLVIITTNFLMLIIGTIFAWLSGVDAWSALWANSGFFKIAAYQFAAIYMAMFWAIPFVGYLLLVSSWTKKVPLLVATVPPVLVVIAEGMIFKTAHVISFLGEKMFGVVQALVAPFNSLAREFSQKRADVEDDIPIFDEFEFMSFGQQFQDSGFWVGLILGAAMIAAAIYIRRFRDEAF</sequence>
<protein>
    <submittedName>
        <fullName evidence="2">Uncharacterized protein</fullName>
    </submittedName>
</protein>
<keyword evidence="1" id="KW-1133">Transmembrane helix</keyword>
<feature type="transmembrane region" description="Helical" evidence="1">
    <location>
        <begin position="292"/>
        <end position="311"/>
    </location>
</feature>
<proteinExistence type="predicted"/>
<feature type="transmembrane region" description="Helical" evidence="1">
    <location>
        <begin position="85"/>
        <end position="104"/>
    </location>
</feature>
<dbReference type="KEGG" id="kge:TQ33_0544"/>
<dbReference type="OrthoDB" id="118685at2"/>
<dbReference type="RefSeq" id="WP_046560707.1">
    <property type="nucleotide sequence ID" value="NZ_CP010975.1"/>
</dbReference>
<dbReference type="Proteomes" id="UP000034071">
    <property type="component" value="Chromosome"/>
</dbReference>
<evidence type="ECO:0000256" key="1">
    <source>
        <dbReference type="SAM" id="Phobius"/>
    </source>
</evidence>
<dbReference type="EMBL" id="CP010975">
    <property type="protein sequence ID" value="AKE51525.1"/>
    <property type="molecule type" value="Genomic_DNA"/>
</dbReference>
<feature type="transmembrane region" description="Helical" evidence="1">
    <location>
        <begin position="20"/>
        <end position="41"/>
    </location>
</feature>